<organism evidence="2 3">
    <name type="scientific">Falsiroseomonas tokyonensis</name>
    <dbReference type="NCBI Taxonomy" id="430521"/>
    <lineage>
        <taxon>Bacteria</taxon>
        <taxon>Pseudomonadati</taxon>
        <taxon>Pseudomonadota</taxon>
        <taxon>Alphaproteobacteria</taxon>
        <taxon>Acetobacterales</taxon>
        <taxon>Roseomonadaceae</taxon>
        <taxon>Falsiroseomonas</taxon>
    </lineage>
</organism>
<dbReference type="EMBL" id="JBHRSB010000003">
    <property type="protein sequence ID" value="MFC3000382.1"/>
    <property type="molecule type" value="Genomic_DNA"/>
</dbReference>
<protein>
    <submittedName>
        <fullName evidence="2">Histidine phosphotransferase family protein</fullName>
    </submittedName>
</protein>
<feature type="domain" description="Histidine phosphotransferase ChpT C-terminal" evidence="1">
    <location>
        <begin position="73"/>
        <end position="185"/>
    </location>
</feature>
<gene>
    <name evidence="2" type="ORF">ACFOD3_10795</name>
</gene>
<dbReference type="Pfam" id="PF10090">
    <property type="entry name" value="HPTransfase"/>
    <property type="match status" value="1"/>
</dbReference>
<sequence length="204" mass="20718">MLPDKIALAQAVCTRLCHDLGGPAGALAGALDLLDGPGDDAMDVARDAARIMDRRIRFYRAAVGAGCGDCRVEEIAQMAEGLTLGRKAMIDLADLEPNAVFPAHLTQAMLLACWTAVDALPRGGVVRLGGDVEGGLSIWPDGPGAAWPVGLAAGLAGDAVALNARSVSVPLLLGVSASAGIQLELMMGAGNSASPLLLTLATRN</sequence>
<dbReference type="RefSeq" id="WP_216836481.1">
    <property type="nucleotide sequence ID" value="NZ_JAFNJS010000003.1"/>
</dbReference>
<reference evidence="3" key="1">
    <citation type="journal article" date="2019" name="Int. J. Syst. Evol. Microbiol.">
        <title>The Global Catalogue of Microorganisms (GCM) 10K type strain sequencing project: providing services to taxonomists for standard genome sequencing and annotation.</title>
        <authorList>
            <consortium name="The Broad Institute Genomics Platform"/>
            <consortium name="The Broad Institute Genome Sequencing Center for Infectious Disease"/>
            <person name="Wu L."/>
            <person name="Ma J."/>
        </authorList>
    </citation>
    <scope>NUCLEOTIDE SEQUENCE [LARGE SCALE GENOMIC DNA]</scope>
    <source>
        <strain evidence="3">CGMCC 1.16855</strain>
    </source>
</reference>
<accession>A0ABV7BRP9</accession>
<name>A0ABV7BRP9_9PROT</name>
<dbReference type="Proteomes" id="UP001595420">
    <property type="component" value="Unassembled WGS sequence"/>
</dbReference>
<dbReference type="InterPro" id="IPR018762">
    <property type="entry name" value="ChpT_C"/>
</dbReference>
<evidence type="ECO:0000313" key="2">
    <source>
        <dbReference type="EMBL" id="MFC3000382.1"/>
    </source>
</evidence>
<keyword evidence="3" id="KW-1185">Reference proteome</keyword>
<evidence type="ECO:0000313" key="3">
    <source>
        <dbReference type="Proteomes" id="UP001595420"/>
    </source>
</evidence>
<evidence type="ECO:0000259" key="1">
    <source>
        <dbReference type="Pfam" id="PF10090"/>
    </source>
</evidence>
<proteinExistence type="predicted"/>
<comment type="caution">
    <text evidence="2">The sequence shown here is derived from an EMBL/GenBank/DDBJ whole genome shotgun (WGS) entry which is preliminary data.</text>
</comment>